<dbReference type="CDD" id="cd04301">
    <property type="entry name" value="NAT_SF"/>
    <property type="match status" value="1"/>
</dbReference>
<evidence type="ECO:0000256" key="5">
    <source>
        <dbReference type="RuleBase" id="RU363094"/>
    </source>
</evidence>
<protein>
    <recommendedName>
        <fullName evidence="5">[Ribosomal protein bS18]-alanine N-acetyltransferase</fullName>
        <ecNumber evidence="5">2.3.1.266</ecNumber>
    </recommendedName>
</protein>
<dbReference type="InterPro" id="IPR006464">
    <property type="entry name" value="AcTrfase_RimI/Ard1"/>
</dbReference>
<evidence type="ECO:0000259" key="6">
    <source>
        <dbReference type="PROSITE" id="PS51186"/>
    </source>
</evidence>
<name>A0A0W0VNT2_9GAMM</name>
<dbReference type="OrthoDB" id="9796919at2"/>
<dbReference type="GO" id="GO:0008999">
    <property type="term" value="F:protein-N-terminal-alanine acetyltransferase activity"/>
    <property type="evidence" value="ECO:0007669"/>
    <property type="project" value="UniProtKB-EC"/>
</dbReference>
<sequence length="151" mass="17058">MRLNVRPMQKEDLNSVYSIELSAHRAPWSHAILKDCLLVGYDCRVLEIEEEGRSIIAGYIISRYQASKCHVLNLCIAPVHQKKGLGQYLLQTLIDSFAATWINSVMLEVRPSNEAALALYKKMGFLQIDIKNSYYRDASGTEDAIVLAKII</sequence>
<proteinExistence type="inferred from homology"/>
<keyword evidence="4" id="KW-0012">Acyltransferase</keyword>
<dbReference type="Proteomes" id="UP000054997">
    <property type="component" value="Unassembled WGS sequence"/>
</dbReference>
<dbReference type="NCBIfam" id="TIGR01575">
    <property type="entry name" value="rimI"/>
    <property type="match status" value="1"/>
</dbReference>
<reference evidence="7 8" key="1">
    <citation type="submission" date="2015-11" db="EMBL/GenBank/DDBJ databases">
        <title>Genomic analysis of 38 Legionella species identifies large and diverse effector repertoires.</title>
        <authorList>
            <person name="Burstein D."/>
            <person name="Amaro F."/>
            <person name="Zusman T."/>
            <person name="Lifshitz Z."/>
            <person name="Cohen O."/>
            <person name="Gilbert J.A."/>
            <person name="Pupko T."/>
            <person name="Shuman H.A."/>
            <person name="Segal G."/>
        </authorList>
    </citation>
    <scope>NUCLEOTIDE SEQUENCE [LARGE SCALE GENOMIC DNA]</scope>
    <source>
        <strain evidence="7 8">ATCC 49505</strain>
    </source>
</reference>
<dbReference type="InterPro" id="IPR000182">
    <property type="entry name" value="GNAT_dom"/>
</dbReference>
<evidence type="ECO:0000256" key="1">
    <source>
        <dbReference type="ARBA" id="ARBA00005395"/>
    </source>
</evidence>
<dbReference type="RefSeq" id="WP_058528879.1">
    <property type="nucleotide sequence ID" value="NZ_UGON01000002.1"/>
</dbReference>
<dbReference type="PROSITE" id="PS51186">
    <property type="entry name" value="GNAT"/>
    <property type="match status" value="1"/>
</dbReference>
<keyword evidence="2 5" id="KW-0963">Cytoplasm</keyword>
<dbReference type="Pfam" id="PF00583">
    <property type="entry name" value="Acetyltransf_1"/>
    <property type="match status" value="1"/>
</dbReference>
<evidence type="ECO:0000256" key="4">
    <source>
        <dbReference type="ARBA" id="ARBA00023315"/>
    </source>
</evidence>
<dbReference type="InterPro" id="IPR050680">
    <property type="entry name" value="YpeA/RimI_acetyltransf"/>
</dbReference>
<comment type="caution">
    <text evidence="7">The sequence shown here is derived from an EMBL/GenBank/DDBJ whole genome shotgun (WGS) entry which is preliminary data.</text>
</comment>
<dbReference type="PANTHER" id="PTHR43420:SF12">
    <property type="entry name" value="N-ACETYLTRANSFERASE DOMAIN-CONTAINING PROTEIN"/>
    <property type="match status" value="1"/>
</dbReference>
<comment type="subcellular location">
    <subcellularLocation>
        <location evidence="5">Cytoplasm</location>
    </subcellularLocation>
</comment>
<dbReference type="Gene3D" id="3.40.630.30">
    <property type="match status" value="1"/>
</dbReference>
<comment type="catalytic activity">
    <reaction evidence="5">
        <text>N-terminal L-alanyl-[ribosomal protein bS18] + acetyl-CoA = N-terminal N(alpha)-acetyl-L-alanyl-[ribosomal protein bS18] + CoA + H(+)</text>
        <dbReference type="Rhea" id="RHEA:43756"/>
        <dbReference type="Rhea" id="RHEA-COMP:10676"/>
        <dbReference type="Rhea" id="RHEA-COMP:10677"/>
        <dbReference type="ChEBI" id="CHEBI:15378"/>
        <dbReference type="ChEBI" id="CHEBI:57287"/>
        <dbReference type="ChEBI" id="CHEBI:57288"/>
        <dbReference type="ChEBI" id="CHEBI:64718"/>
        <dbReference type="ChEBI" id="CHEBI:83683"/>
        <dbReference type="EC" id="2.3.1.266"/>
    </reaction>
</comment>
<dbReference type="EC" id="2.3.1.266" evidence="5"/>
<dbReference type="PATRIC" id="fig|45068.5.peg.945"/>
<keyword evidence="8" id="KW-1185">Reference proteome</keyword>
<accession>A0A0W0VNT2</accession>
<dbReference type="PANTHER" id="PTHR43420">
    <property type="entry name" value="ACETYLTRANSFERASE"/>
    <property type="match status" value="1"/>
</dbReference>
<dbReference type="SUPFAM" id="SSF55729">
    <property type="entry name" value="Acyl-CoA N-acyltransferases (Nat)"/>
    <property type="match status" value="1"/>
</dbReference>
<comment type="function">
    <text evidence="5">Acetylates the N-terminal alanine of ribosomal protein bS18.</text>
</comment>
<dbReference type="EMBL" id="LNYK01000014">
    <property type="protein sequence ID" value="KTD21715.1"/>
    <property type="molecule type" value="Genomic_DNA"/>
</dbReference>
<evidence type="ECO:0000313" key="7">
    <source>
        <dbReference type="EMBL" id="KTD21715.1"/>
    </source>
</evidence>
<dbReference type="InterPro" id="IPR016181">
    <property type="entry name" value="Acyl_CoA_acyltransferase"/>
</dbReference>
<evidence type="ECO:0000256" key="3">
    <source>
        <dbReference type="ARBA" id="ARBA00022679"/>
    </source>
</evidence>
<evidence type="ECO:0000313" key="8">
    <source>
        <dbReference type="Proteomes" id="UP000054997"/>
    </source>
</evidence>
<feature type="domain" description="N-acetyltransferase" evidence="6">
    <location>
        <begin position="3"/>
        <end position="151"/>
    </location>
</feature>
<dbReference type="GO" id="GO:0005737">
    <property type="term" value="C:cytoplasm"/>
    <property type="evidence" value="ECO:0007669"/>
    <property type="project" value="UniProtKB-SubCell"/>
</dbReference>
<comment type="similarity">
    <text evidence="1 5">Belongs to the acetyltransferase family. RimI subfamily.</text>
</comment>
<gene>
    <name evidence="7" type="primary">rimI</name>
    <name evidence="7" type="ORF">Llon_0880</name>
</gene>
<dbReference type="STRING" id="45068.Llon_0880"/>
<dbReference type="AlphaFoldDB" id="A0A0W0VNT2"/>
<evidence type="ECO:0000256" key="2">
    <source>
        <dbReference type="ARBA" id="ARBA00022490"/>
    </source>
</evidence>
<organism evidence="7 8">
    <name type="scientific">Legionella londiniensis</name>
    <dbReference type="NCBI Taxonomy" id="45068"/>
    <lineage>
        <taxon>Bacteria</taxon>
        <taxon>Pseudomonadati</taxon>
        <taxon>Pseudomonadota</taxon>
        <taxon>Gammaproteobacteria</taxon>
        <taxon>Legionellales</taxon>
        <taxon>Legionellaceae</taxon>
        <taxon>Legionella</taxon>
    </lineage>
</organism>
<keyword evidence="3 7" id="KW-0808">Transferase</keyword>